<evidence type="ECO:0000256" key="4">
    <source>
        <dbReference type="ARBA" id="ARBA00022781"/>
    </source>
</evidence>
<dbReference type="CDD" id="cd12152">
    <property type="entry name" value="F1-ATPase_delta"/>
    <property type="match status" value="1"/>
</dbReference>
<evidence type="ECO:0000256" key="5">
    <source>
        <dbReference type="ARBA" id="ARBA00022792"/>
    </source>
</evidence>
<evidence type="ECO:0000256" key="9">
    <source>
        <dbReference type="ARBA" id="ARBA00023136"/>
    </source>
</evidence>
<keyword evidence="9" id="KW-0472">Membrane</keyword>
<keyword evidence="8" id="KW-0496">Mitochondrion</keyword>
<dbReference type="GO" id="GO:0045259">
    <property type="term" value="C:proton-transporting ATP synthase complex"/>
    <property type="evidence" value="ECO:0007669"/>
    <property type="project" value="InterPro"/>
</dbReference>
<evidence type="ECO:0000259" key="10">
    <source>
        <dbReference type="Pfam" id="PF02823"/>
    </source>
</evidence>
<dbReference type="HAMAP" id="MF_00530">
    <property type="entry name" value="ATP_synth_epsil_bac"/>
    <property type="match status" value="1"/>
</dbReference>
<comment type="similarity">
    <text evidence="2">Belongs to the ATPase epsilon chain family.</text>
</comment>
<evidence type="ECO:0000313" key="11">
    <source>
        <dbReference type="EMBL" id="CAD8988102.1"/>
    </source>
</evidence>
<dbReference type="GO" id="GO:0046933">
    <property type="term" value="F:proton-transporting ATP synthase activity, rotational mechanism"/>
    <property type="evidence" value="ECO:0007669"/>
    <property type="project" value="InterPro"/>
</dbReference>
<dbReference type="Gene3D" id="1.20.5.440">
    <property type="entry name" value="ATP synthase delta/epsilon subunit, C-terminal domain"/>
    <property type="match status" value="1"/>
</dbReference>
<dbReference type="SUPFAM" id="SSF51344">
    <property type="entry name" value="Epsilon subunit of F1F0-ATP synthase N-terminal domain"/>
    <property type="match status" value="1"/>
</dbReference>
<dbReference type="PANTHER" id="PTHR13822">
    <property type="entry name" value="ATP SYNTHASE DELTA/EPSILON CHAIN"/>
    <property type="match status" value="1"/>
</dbReference>
<dbReference type="EMBL" id="HBFZ01001336">
    <property type="protein sequence ID" value="CAD8988102.1"/>
    <property type="molecule type" value="Transcribed_RNA"/>
</dbReference>
<evidence type="ECO:0000256" key="1">
    <source>
        <dbReference type="ARBA" id="ARBA00004273"/>
    </source>
</evidence>
<gene>
    <name evidence="11" type="ORF">PCOR1465_LOCUS891</name>
</gene>
<evidence type="ECO:0000256" key="8">
    <source>
        <dbReference type="ARBA" id="ARBA00023128"/>
    </source>
</evidence>
<protein>
    <recommendedName>
        <fullName evidence="10">ATP synthase F1 complex delta/epsilon subunit N-terminal domain-containing protein</fullName>
    </recommendedName>
</protein>
<name>A0A7S1HQK7_9EUKA</name>
<dbReference type="InterPro" id="IPR020546">
    <property type="entry name" value="ATP_synth_F1_dsu/esu_N"/>
</dbReference>
<keyword evidence="7" id="KW-0406">Ion transport</keyword>
<keyword evidence="6" id="KW-0809">Transit peptide</keyword>
<comment type="subcellular location">
    <subcellularLocation>
        <location evidence="1">Mitochondrion inner membrane</location>
    </subcellularLocation>
</comment>
<evidence type="ECO:0000256" key="7">
    <source>
        <dbReference type="ARBA" id="ARBA00023065"/>
    </source>
</evidence>
<keyword evidence="5" id="KW-0999">Mitochondrion inner membrane</keyword>
<evidence type="ECO:0000256" key="3">
    <source>
        <dbReference type="ARBA" id="ARBA00022448"/>
    </source>
</evidence>
<evidence type="ECO:0000256" key="6">
    <source>
        <dbReference type="ARBA" id="ARBA00022946"/>
    </source>
</evidence>
<organism evidence="11">
    <name type="scientific">Phaeocystis cordata</name>
    <dbReference type="NCBI Taxonomy" id="118079"/>
    <lineage>
        <taxon>Eukaryota</taxon>
        <taxon>Haptista</taxon>
        <taxon>Haptophyta</taxon>
        <taxon>Prymnesiophyceae</taxon>
        <taxon>Phaeocystales</taxon>
        <taxon>Phaeocystaceae</taxon>
        <taxon>Phaeocystis</taxon>
    </lineage>
</organism>
<proteinExistence type="inferred from homology"/>
<keyword evidence="4" id="KW-0375">Hydrogen ion transport</keyword>
<feature type="domain" description="ATP synthase F1 complex delta/epsilon subunit N-terminal" evidence="10">
    <location>
        <begin position="43"/>
        <end position="116"/>
    </location>
</feature>
<dbReference type="AlphaFoldDB" id="A0A7S1HQK7"/>
<evidence type="ECO:0000256" key="2">
    <source>
        <dbReference type="ARBA" id="ARBA00005712"/>
    </source>
</evidence>
<dbReference type="InterPro" id="IPR036771">
    <property type="entry name" value="ATPsynth_dsu/esu_N"/>
</dbReference>
<accession>A0A7S1HQK7</accession>
<reference evidence="11" key="1">
    <citation type="submission" date="2021-01" db="EMBL/GenBank/DDBJ databases">
        <authorList>
            <person name="Corre E."/>
            <person name="Pelletier E."/>
            <person name="Niang G."/>
            <person name="Scheremetjew M."/>
            <person name="Finn R."/>
            <person name="Kale V."/>
            <person name="Holt S."/>
            <person name="Cochrane G."/>
            <person name="Meng A."/>
            <person name="Brown T."/>
            <person name="Cohen L."/>
        </authorList>
    </citation>
    <scope>NUCLEOTIDE SEQUENCE</scope>
    <source>
        <strain evidence="11">RCC1383</strain>
    </source>
</reference>
<dbReference type="InterPro" id="IPR001469">
    <property type="entry name" value="ATP_synth_F1_dsu/esu"/>
</dbReference>
<dbReference type="Pfam" id="PF02823">
    <property type="entry name" value="ATP-synt_DE_N"/>
    <property type="match status" value="1"/>
</dbReference>
<dbReference type="Gene3D" id="2.60.15.10">
    <property type="entry name" value="F0F1 ATP synthase delta/epsilon subunit, N-terminal"/>
    <property type="match status" value="1"/>
</dbReference>
<dbReference type="PANTHER" id="PTHR13822:SF7">
    <property type="entry name" value="ATP SYNTHASE SUBUNIT DELTA, MITOCHONDRIAL"/>
    <property type="match status" value="1"/>
</dbReference>
<keyword evidence="3" id="KW-0813">Transport</keyword>
<sequence length="178" mass="18838">MLRGVPRFLPLGLRKGLAPALRPLHSTGARLAEEAAAAPATGMKFNFSMPDKTLYEEANVEMVIVPGVDGFFGITPGHVPTIAELKPGMVSVQEVANGPLKKYFVAGGFATIDSQSLCNVSTLVAVDIEDLDADTVKIGLAQYQEAYAKAADDTEKSEAEIGVDCYQAMAYALEDAGK</sequence>
<dbReference type="GO" id="GO:0005743">
    <property type="term" value="C:mitochondrial inner membrane"/>
    <property type="evidence" value="ECO:0007669"/>
    <property type="project" value="UniProtKB-SubCell"/>
</dbReference>